<evidence type="ECO:0000256" key="6">
    <source>
        <dbReference type="ARBA" id="ARBA00022840"/>
    </source>
</evidence>
<dbReference type="FunFam" id="3.10.110.10:FF:000101">
    <property type="entry name" value="Ubiquitin-conjugating enzyme E2 D2"/>
    <property type="match status" value="1"/>
</dbReference>
<protein>
    <recommendedName>
        <fullName evidence="7">UBC core domain-containing protein</fullName>
    </recommendedName>
</protein>
<comment type="caution">
    <text evidence="8">The sequence shown here is derived from an EMBL/GenBank/DDBJ whole genome shotgun (WGS) entry which is preliminary data.</text>
</comment>
<dbReference type="SUPFAM" id="SSF54495">
    <property type="entry name" value="UBC-like"/>
    <property type="match status" value="1"/>
</dbReference>
<dbReference type="OMA" id="TIHIDIL"/>
<keyword evidence="9" id="KW-1185">Reference proteome</keyword>
<comment type="catalytic activity">
    <reaction evidence="1">
        <text>S-ubiquitinyl-[E1 ubiquitin-activating enzyme]-L-cysteine + [E2 ubiquitin-conjugating enzyme]-L-cysteine = [E1 ubiquitin-activating enzyme]-L-cysteine + S-ubiquitinyl-[E2 ubiquitin-conjugating enzyme]-L-cysteine.</text>
        <dbReference type="EC" id="2.3.2.23"/>
    </reaction>
</comment>
<evidence type="ECO:0000256" key="3">
    <source>
        <dbReference type="ARBA" id="ARBA00022679"/>
    </source>
</evidence>
<evidence type="ECO:0000256" key="1">
    <source>
        <dbReference type="ARBA" id="ARBA00000485"/>
    </source>
</evidence>
<evidence type="ECO:0000313" key="9">
    <source>
        <dbReference type="Proteomes" id="UP000655225"/>
    </source>
</evidence>
<keyword evidence="3" id="KW-0808">Transferase</keyword>
<reference evidence="8 9" key="1">
    <citation type="submission" date="2020-04" db="EMBL/GenBank/DDBJ databases">
        <title>Plant Genome Project.</title>
        <authorList>
            <person name="Zhang R.-G."/>
        </authorList>
    </citation>
    <scope>NUCLEOTIDE SEQUENCE [LARGE SCALE GENOMIC DNA]</scope>
    <source>
        <strain evidence="8">YNK0</strain>
        <tissue evidence="8">Leaf</tissue>
    </source>
</reference>
<proteinExistence type="predicted"/>
<evidence type="ECO:0000313" key="8">
    <source>
        <dbReference type="EMBL" id="KAF8394101.1"/>
    </source>
</evidence>
<dbReference type="GO" id="GO:0005524">
    <property type="term" value="F:ATP binding"/>
    <property type="evidence" value="ECO:0007669"/>
    <property type="project" value="UniProtKB-KW"/>
</dbReference>
<evidence type="ECO:0000256" key="5">
    <source>
        <dbReference type="ARBA" id="ARBA00022786"/>
    </source>
</evidence>
<sequence length="168" mass="19482">MAVLSCLRAWCSWRSSSAEIRYATRRLRNEIEETKKYLPAHCSCGPVADDIFQWRGAIMGPADTPFEGGVFFISIHFPKNYPTRPPKLKFLTKVYHPNIDEDGTIHIDILKDNWAPCITIPFLLLSICSFLPDPNADDRLNPVSNLYQNERKRYEEKARAWTRKYAMD</sequence>
<keyword evidence="5" id="KW-0833">Ubl conjugation pathway</keyword>
<dbReference type="PROSITE" id="PS50127">
    <property type="entry name" value="UBC_2"/>
    <property type="match status" value="1"/>
</dbReference>
<feature type="domain" description="UBC core" evidence="7">
    <location>
        <begin position="22"/>
        <end position="167"/>
    </location>
</feature>
<comment type="pathway">
    <text evidence="2">Protein modification; protein ubiquitination.</text>
</comment>
<dbReference type="Gene3D" id="3.10.110.10">
    <property type="entry name" value="Ubiquitin Conjugating Enzyme"/>
    <property type="match status" value="1"/>
</dbReference>
<dbReference type="OrthoDB" id="9984419at2759"/>
<organism evidence="8 9">
    <name type="scientific">Tetracentron sinense</name>
    <name type="common">Spur-leaf</name>
    <dbReference type="NCBI Taxonomy" id="13715"/>
    <lineage>
        <taxon>Eukaryota</taxon>
        <taxon>Viridiplantae</taxon>
        <taxon>Streptophyta</taxon>
        <taxon>Embryophyta</taxon>
        <taxon>Tracheophyta</taxon>
        <taxon>Spermatophyta</taxon>
        <taxon>Magnoliopsida</taxon>
        <taxon>Trochodendrales</taxon>
        <taxon>Trochodendraceae</taxon>
        <taxon>Tetracentron</taxon>
    </lineage>
</organism>
<dbReference type="EMBL" id="JABCRI010000014">
    <property type="protein sequence ID" value="KAF8394101.1"/>
    <property type="molecule type" value="Genomic_DNA"/>
</dbReference>
<keyword evidence="4" id="KW-0547">Nucleotide-binding</keyword>
<keyword evidence="6" id="KW-0067">ATP-binding</keyword>
<dbReference type="GO" id="GO:0061631">
    <property type="term" value="F:ubiquitin conjugating enzyme activity"/>
    <property type="evidence" value="ECO:0007669"/>
    <property type="project" value="UniProtKB-EC"/>
</dbReference>
<gene>
    <name evidence="8" type="ORF">HHK36_020306</name>
</gene>
<dbReference type="Pfam" id="PF00179">
    <property type="entry name" value="UQ_con"/>
    <property type="match status" value="1"/>
</dbReference>
<evidence type="ECO:0000259" key="7">
    <source>
        <dbReference type="PROSITE" id="PS50127"/>
    </source>
</evidence>
<evidence type="ECO:0000256" key="2">
    <source>
        <dbReference type="ARBA" id="ARBA00004906"/>
    </source>
</evidence>
<dbReference type="PANTHER" id="PTHR24068">
    <property type="entry name" value="UBIQUITIN-CONJUGATING ENZYME E2"/>
    <property type="match status" value="1"/>
</dbReference>
<dbReference type="Proteomes" id="UP000655225">
    <property type="component" value="Unassembled WGS sequence"/>
</dbReference>
<dbReference type="InterPro" id="IPR000608">
    <property type="entry name" value="UBC"/>
</dbReference>
<dbReference type="SMART" id="SM00212">
    <property type="entry name" value="UBCc"/>
    <property type="match status" value="1"/>
</dbReference>
<dbReference type="AlphaFoldDB" id="A0A834YYS5"/>
<dbReference type="InterPro" id="IPR016135">
    <property type="entry name" value="UBQ-conjugating_enzyme/RWD"/>
</dbReference>
<name>A0A834YYS5_TETSI</name>
<evidence type="ECO:0000256" key="4">
    <source>
        <dbReference type="ARBA" id="ARBA00022741"/>
    </source>
</evidence>
<accession>A0A834YYS5</accession>